<comment type="caution">
    <text evidence="1">The sequence shown here is derived from an EMBL/GenBank/DDBJ whole genome shotgun (WGS) entry which is preliminary data.</text>
</comment>
<name>A0A1F5KHR5_9BACT</name>
<dbReference type="AlphaFoldDB" id="A0A1F5KHR5"/>
<evidence type="ECO:0000313" key="1">
    <source>
        <dbReference type="EMBL" id="OGE40483.1"/>
    </source>
</evidence>
<accession>A0A1F5KHR5</accession>
<dbReference type="EMBL" id="MFDD01000009">
    <property type="protein sequence ID" value="OGE40483.1"/>
    <property type="molecule type" value="Genomic_DNA"/>
</dbReference>
<sequence length="92" mass="10073">MDIFALAAQRIIKEQQAIIGPIALMQAQKVQGLQVSTVDDIKIVGAGKDVLTNLVNQYAKLFGQTSIEVCREAFQSVSDQFKPADIPEILKN</sequence>
<evidence type="ECO:0000313" key="2">
    <source>
        <dbReference type="Proteomes" id="UP000177328"/>
    </source>
</evidence>
<proteinExistence type="predicted"/>
<gene>
    <name evidence="1" type="ORF">A3D25_00265</name>
</gene>
<dbReference type="Proteomes" id="UP000177328">
    <property type="component" value="Unassembled WGS sequence"/>
</dbReference>
<organism evidence="1 2">
    <name type="scientific">Candidatus Daviesbacteria bacterium RIFCSPHIGHO2_02_FULL_43_12</name>
    <dbReference type="NCBI Taxonomy" id="1797776"/>
    <lineage>
        <taxon>Bacteria</taxon>
        <taxon>Candidatus Daviesiibacteriota</taxon>
    </lineage>
</organism>
<reference evidence="1 2" key="1">
    <citation type="journal article" date="2016" name="Nat. Commun.">
        <title>Thousands of microbial genomes shed light on interconnected biogeochemical processes in an aquifer system.</title>
        <authorList>
            <person name="Anantharaman K."/>
            <person name="Brown C.T."/>
            <person name="Hug L.A."/>
            <person name="Sharon I."/>
            <person name="Castelle C.J."/>
            <person name="Probst A.J."/>
            <person name="Thomas B.C."/>
            <person name="Singh A."/>
            <person name="Wilkins M.J."/>
            <person name="Karaoz U."/>
            <person name="Brodie E.L."/>
            <person name="Williams K.H."/>
            <person name="Hubbard S.S."/>
            <person name="Banfield J.F."/>
        </authorList>
    </citation>
    <scope>NUCLEOTIDE SEQUENCE [LARGE SCALE GENOMIC DNA]</scope>
</reference>
<protein>
    <submittedName>
        <fullName evidence="1">Uncharacterized protein</fullName>
    </submittedName>
</protein>